<feature type="compositionally biased region" description="Low complexity" evidence="8">
    <location>
        <begin position="11"/>
        <end position="39"/>
    </location>
</feature>
<feature type="domain" description="POTRA" evidence="10">
    <location>
        <begin position="123"/>
        <end position="191"/>
    </location>
</feature>
<evidence type="ECO:0000256" key="5">
    <source>
        <dbReference type="ARBA" id="ARBA00022989"/>
    </source>
</evidence>
<dbReference type="Proteomes" id="UP000230551">
    <property type="component" value="Unassembled WGS sequence"/>
</dbReference>
<dbReference type="OrthoDB" id="9790760at2"/>
<feature type="compositionally biased region" description="Basic and acidic residues" evidence="8">
    <location>
        <begin position="44"/>
        <end position="56"/>
    </location>
</feature>
<dbReference type="InterPro" id="IPR050487">
    <property type="entry name" value="FtsQ_DivIB"/>
</dbReference>
<evidence type="ECO:0000256" key="6">
    <source>
        <dbReference type="ARBA" id="ARBA00023136"/>
    </source>
</evidence>
<dbReference type="InterPro" id="IPR034746">
    <property type="entry name" value="POTRA"/>
</dbReference>
<dbReference type="InterPro" id="IPR013685">
    <property type="entry name" value="POTRA_FtsQ_type"/>
</dbReference>
<evidence type="ECO:0000256" key="3">
    <source>
        <dbReference type="ARBA" id="ARBA00022618"/>
    </source>
</evidence>
<reference evidence="11 12" key="1">
    <citation type="journal article" date="2017" name="Infect. Genet. Evol.">
        <title>The new phylogeny of the genus Mycobacterium: The old and the news.</title>
        <authorList>
            <person name="Tortoli E."/>
            <person name="Fedrizzi T."/>
            <person name="Meehan C.J."/>
            <person name="Trovato A."/>
            <person name="Grottola A."/>
            <person name="Giacobazzi E."/>
            <person name="Serpini G.F."/>
            <person name="Tagliazucchi S."/>
            <person name="Fabio A."/>
            <person name="Bettua C."/>
            <person name="Bertorelli R."/>
            <person name="Frascaro F."/>
            <person name="De Sanctis V."/>
            <person name="Pecorari M."/>
            <person name="Jousson O."/>
            <person name="Segata N."/>
            <person name="Cirillo D.M."/>
        </authorList>
    </citation>
    <scope>NUCLEOTIDE SEQUENCE [LARGE SCALE GENOMIC DNA]</scope>
    <source>
        <strain evidence="11 12">CIP1034565</strain>
    </source>
</reference>
<evidence type="ECO:0000256" key="4">
    <source>
        <dbReference type="ARBA" id="ARBA00022692"/>
    </source>
</evidence>
<dbReference type="EMBL" id="PDCN02000020">
    <property type="protein sequence ID" value="PIB74096.1"/>
    <property type="molecule type" value="Genomic_DNA"/>
</dbReference>
<keyword evidence="5 9" id="KW-1133">Transmembrane helix</keyword>
<comment type="caution">
    <text evidence="11">The sequence shown here is derived from an EMBL/GenBank/DDBJ whole genome shotgun (WGS) entry which is preliminary data.</text>
</comment>
<evidence type="ECO:0000259" key="10">
    <source>
        <dbReference type="PROSITE" id="PS51779"/>
    </source>
</evidence>
<keyword evidence="2" id="KW-1003">Cell membrane</keyword>
<keyword evidence="4 9" id="KW-0812">Transmembrane</keyword>
<dbReference type="PROSITE" id="PS51779">
    <property type="entry name" value="POTRA"/>
    <property type="match status" value="1"/>
</dbReference>
<evidence type="ECO:0000313" key="12">
    <source>
        <dbReference type="Proteomes" id="UP000230551"/>
    </source>
</evidence>
<keyword evidence="12" id="KW-1185">Reference proteome</keyword>
<dbReference type="Pfam" id="PF08478">
    <property type="entry name" value="POTRA_1"/>
    <property type="match status" value="1"/>
</dbReference>
<proteinExistence type="predicted"/>
<dbReference type="GO" id="GO:0051301">
    <property type="term" value="P:cell division"/>
    <property type="evidence" value="ECO:0007669"/>
    <property type="project" value="UniProtKB-KW"/>
</dbReference>
<evidence type="ECO:0000256" key="9">
    <source>
        <dbReference type="SAM" id="Phobius"/>
    </source>
</evidence>
<comment type="subcellular location">
    <subcellularLocation>
        <location evidence="1">Membrane</location>
    </subcellularLocation>
</comment>
<keyword evidence="3 11" id="KW-0132">Cell division</keyword>
<protein>
    <submittedName>
        <fullName evidence="11">Cell division protein FtsQ</fullName>
    </submittedName>
</protein>
<name>A0A2G5P755_9MYCO</name>
<keyword evidence="7" id="KW-0131">Cell cycle</keyword>
<feature type="transmembrane region" description="Helical" evidence="9">
    <location>
        <begin position="99"/>
        <end position="119"/>
    </location>
</feature>
<gene>
    <name evidence="11" type="ORF">CQY22_014320</name>
</gene>
<dbReference type="AlphaFoldDB" id="A0A2G5P755"/>
<evidence type="ECO:0000256" key="8">
    <source>
        <dbReference type="SAM" id="MobiDB-lite"/>
    </source>
</evidence>
<accession>A0A2G5P755</accession>
<evidence type="ECO:0000256" key="7">
    <source>
        <dbReference type="ARBA" id="ARBA00023306"/>
    </source>
</evidence>
<dbReference type="RefSeq" id="WP_090590989.1">
    <property type="nucleotide sequence ID" value="NZ_CP104302.1"/>
</dbReference>
<keyword evidence="6 9" id="KW-0472">Membrane</keyword>
<evidence type="ECO:0000256" key="2">
    <source>
        <dbReference type="ARBA" id="ARBA00022475"/>
    </source>
</evidence>
<feature type="region of interest" description="Disordered" evidence="8">
    <location>
        <begin position="1"/>
        <end position="56"/>
    </location>
</feature>
<feature type="compositionally biased region" description="Pro residues" evidence="8">
    <location>
        <begin position="1"/>
        <end position="10"/>
    </location>
</feature>
<evidence type="ECO:0000313" key="11">
    <source>
        <dbReference type="EMBL" id="PIB74096.1"/>
    </source>
</evidence>
<dbReference type="PANTHER" id="PTHR37820">
    <property type="entry name" value="CELL DIVISION PROTEIN DIVIB"/>
    <property type="match status" value="1"/>
</dbReference>
<evidence type="ECO:0000256" key="1">
    <source>
        <dbReference type="ARBA" id="ARBA00004370"/>
    </source>
</evidence>
<dbReference type="PANTHER" id="PTHR37820:SF1">
    <property type="entry name" value="CELL DIVISION PROTEIN FTSQ"/>
    <property type="match status" value="1"/>
</dbReference>
<dbReference type="Gene3D" id="3.10.20.310">
    <property type="entry name" value="membrane protein fhac"/>
    <property type="match status" value="1"/>
</dbReference>
<sequence length="313" mass="33011">MSEPSEPPEGPAGEEPSPQPPEAEAAEQAEQAEAAGESGTADFEGPRRRARREREERRALAEKARALELARLEAKRKAHAVAEPSAAGPSRGMVRGFKAAVLGVLAAAVIVGLGLVLYFTPLMSVRDIVVVGVGEVTREQVVEAAAVPLETPLLQVDTDAVAARVAGIRRVASARVKREYPSSLRITIAERAPIAMRDFPDGPRLYDRDGVDFTSIAPPLNLPYLDVDNPGPNDPPTQAALEVLGSLGPDIAGQVGRVAAPSVSSVTLILTDGRVVIWGGADRTREKAAKLGPLLTQPGHTYDVSSPDLATVR</sequence>
<organism evidence="11 12">
    <name type="scientific">Mycolicibacterium brumae</name>
    <dbReference type="NCBI Taxonomy" id="85968"/>
    <lineage>
        <taxon>Bacteria</taxon>
        <taxon>Bacillati</taxon>
        <taxon>Actinomycetota</taxon>
        <taxon>Actinomycetes</taxon>
        <taxon>Mycobacteriales</taxon>
        <taxon>Mycobacteriaceae</taxon>
        <taxon>Mycolicibacterium</taxon>
    </lineage>
</organism>
<dbReference type="STRING" id="85968.GCA_900073015_02974"/>
<dbReference type="GO" id="GO:0005886">
    <property type="term" value="C:plasma membrane"/>
    <property type="evidence" value="ECO:0007669"/>
    <property type="project" value="TreeGrafter"/>
</dbReference>